<dbReference type="PANTHER" id="PTHR24006:SF842">
    <property type="entry name" value="UBIQUITIN CARBOXYL-TERMINAL HYDROLASE 40"/>
    <property type="match status" value="1"/>
</dbReference>
<gene>
    <name evidence="3" type="primary">LOC114025730</name>
</gene>
<reference evidence="3" key="2">
    <citation type="submission" date="2025-08" db="UniProtKB">
        <authorList>
            <consortium name="Ensembl"/>
        </authorList>
    </citation>
    <scope>IDENTIFICATION</scope>
</reference>
<feature type="compositionally biased region" description="Basic and acidic residues" evidence="1">
    <location>
        <begin position="1234"/>
        <end position="1248"/>
    </location>
</feature>
<dbReference type="RefSeq" id="XP_027695010.1">
    <property type="nucleotide sequence ID" value="XM_027839209.1"/>
</dbReference>
<dbReference type="RefSeq" id="XP_027695000.1">
    <property type="nucleotide sequence ID" value="XM_027839199.1"/>
</dbReference>
<dbReference type="InterPro" id="IPR038765">
    <property type="entry name" value="Papain-like_cys_pep_sf"/>
</dbReference>
<evidence type="ECO:0000256" key="1">
    <source>
        <dbReference type="SAM" id="MobiDB-lite"/>
    </source>
</evidence>
<feature type="compositionally biased region" description="Basic and acidic residues" evidence="1">
    <location>
        <begin position="17"/>
        <end position="28"/>
    </location>
</feature>
<dbReference type="AlphaFoldDB" id="A0A4X2K9K0"/>
<dbReference type="InterPro" id="IPR028889">
    <property type="entry name" value="USP"/>
</dbReference>
<evidence type="ECO:0000313" key="3">
    <source>
        <dbReference type="Ensembl" id="ENSVURP00010006766.1"/>
    </source>
</evidence>
<protein>
    <recommendedName>
        <fullName evidence="2">USP domain-containing protein</fullName>
    </recommendedName>
</protein>
<dbReference type="RefSeq" id="XP_027695019.1">
    <property type="nucleotide sequence ID" value="XM_027839218.1"/>
</dbReference>
<feature type="domain" description="USP" evidence="2">
    <location>
        <begin position="41"/>
        <end position="497"/>
    </location>
</feature>
<dbReference type="GeneID" id="114025730"/>
<dbReference type="GeneTree" id="ENSGT00940000157267"/>
<feature type="region of interest" description="Disordered" evidence="1">
    <location>
        <begin position="1234"/>
        <end position="1253"/>
    </location>
</feature>
<dbReference type="Gene3D" id="3.90.70.10">
    <property type="entry name" value="Cysteine proteinases"/>
    <property type="match status" value="2"/>
</dbReference>
<dbReference type="Pfam" id="PF25822">
    <property type="entry name" value="UBL_USP40"/>
    <property type="match status" value="1"/>
</dbReference>
<evidence type="ECO:0000313" key="4">
    <source>
        <dbReference type="Proteomes" id="UP000314987"/>
    </source>
</evidence>
<dbReference type="PROSITE" id="PS00972">
    <property type="entry name" value="USP_1"/>
    <property type="match status" value="1"/>
</dbReference>
<dbReference type="PROSITE" id="PS00973">
    <property type="entry name" value="USP_2"/>
    <property type="match status" value="1"/>
</dbReference>
<dbReference type="PROSITE" id="PS50235">
    <property type="entry name" value="USP_3"/>
    <property type="match status" value="1"/>
</dbReference>
<dbReference type="Proteomes" id="UP000314987">
    <property type="component" value="Unassembled WGS sequence"/>
</dbReference>
<feature type="region of interest" description="Disordered" evidence="1">
    <location>
        <begin position="17"/>
        <end position="38"/>
    </location>
</feature>
<organism evidence="3 4">
    <name type="scientific">Vombatus ursinus</name>
    <name type="common">Common wombat</name>
    <dbReference type="NCBI Taxonomy" id="29139"/>
    <lineage>
        <taxon>Eukaryota</taxon>
        <taxon>Metazoa</taxon>
        <taxon>Chordata</taxon>
        <taxon>Craniata</taxon>
        <taxon>Vertebrata</taxon>
        <taxon>Euteleostomi</taxon>
        <taxon>Mammalia</taxon>
        <taxon>Metatheria</taxon>
        <taxon>Diprotodontia</taxon>
        <taxon>Vombatidae</taxon>
        <taxon>Vombatus</taxon>
    </lineage>
</organism>
<dbReference type="GO" id="GO:0004843">
    <property type="term" value="F:cysteine-type deubiquitinase activity"/>
    <property type="evidence" value="ECO:0007669"/>
    <property type="project" value="InterPro"/>
</dbReference>
<dbReference type="OrthoDB" id="289038at2759"/>
<dbReference type="CDD" id="cd02659">
    <property type="entry name" value="peptidase_C19C"/>
    <property type="match status" value="1"/>
</dbReference>
<dbReference type="PANTHER" id="PTHR24006">
    <property type="entry name" value="UBIQUITIN CARBOXYL-TERMINAL HYDROLASE"/>
    <property type="match status" value="1"/>
</dbReference>
<dbReference type="InterPro" id="IPR001394">
    <property type="entry name" value="Peptidase_C19_UCH"/>
</dbReference>
<feature type="region of interest" description="Disordered" evidence="1">
    <location>
        <begin position="420"/>
        <end position="447"/>
    </location>
</feature>
<dbReference type="STRING" id="29139.ENSVURP00010006766"/>
<sequence>MFGDLFEEDFPYIPENHLEKGRKSKCTEPEPPPPRGITNLSGIQNQGGTCYLNSLLQTLHFTPEFREALFALDPEELGSLEDKDDPDAKVRVIPLQLQRLFAQLLLSDQQAVSTTDLTNSFGWNNSEEMRQHDVQELNRILFSALESSLVGTSGHDLINRLYHGTIVNHIMCKECENVSERQEDFLDLTVAVKNLSGLEEALWSAYVDEEFFDAENLYHCGTCNRLVSATKSARLRKLPPFLTISLLRFNFDFAKCERYKETGCYTFPLRMDLKPFCEQTELDDSEYVYDLFSVIIHKGGCYGGHYHVYIKDVDQLGNWQFEEDESESVAKAESLKDLPRVQETDNPLTVLKNILSQEENKLIPVDQLGQKLLASIEISWNKKYRKQHGSLLKFLHAHSDVFLLSSNPSKVCLRRDVSPPQLPLTEHKQPGPDAPSHGEGLVASGAEPAGDLWPEVSAEGPHWFDINDSQVEPIREADIEKQFQGKESAYMLFYRKMQLQRPPEAQSNPQYKVPGHLLREVHEANRELQKRRTDYDSVVNTLDLHLHLGPCYEFYDGALHPSSSVTEDCMLDLTIDKRKTVGDLRQSVFQLLEFWEGDLVLSLAKLVPAGLHVCQALEGDGLTLHEIEMTDGEDIFVWNGMEVGGVKIPVGEDALPILLNILQLTNSSDGENGQPFEELHHVFPSNAEVGSIFTALASPVGILLVNITGSRILELENWTVIPRENFGKTFREQGLQDGSCVWILSSSSYDQSLMLTGSRWASPLSNFNWMHVKNLCQADSEEEHVKVSATTETMLLDIRIKAVKELGLQEELVNNSCLRLIDRNGQLLSPVPEHYTVAEAEMEMGSLLGLCRGKAPTSSQLFLFFIVGSDFESSLTMEIIVESTISVSECLKKMLEKAGLQGDAWHLRKMDWCFEAGEPLNEENASLSELMISSGDTLVLSEGKLPPKGFLKVPVWWYHPSAPAGWQENPEDHISHITHQVEALRTTPEGGDPHRDVPDIVQPEMPFTFAGDVEISEEASVADLKSQVMSLPSFLDFGFPSADFLRAWTMESKRPGRLLRNNQQQLKEYKVGGRTQICIEPLQERETLGPKDMLLRTQMGIPGERAYYPTVDFVWDILKECTAVSLRQGVAAHYCLPVDGIEIAKYFPEKFEWMPISSWDLQVSKRKKKKKQENLQMAPYYLKDGDIIGVKNLLVDGNRDFSTLRDDVGRENQTKLFGGKRRRRQAVQLQRSGTEVETHVPEKPHRPETGLSINVGVFR</sequence>
<dbReference type="GO" id="GO:0005634">
    <property type="term" value="C:nucleus"/>
    <property type="evidence" value="ECO:0007669"/>
    <property type="project" value="TreeGrafter"/>
</dbReference>
<dbReference type="InterPro" id="IPR018200">
    <property type="entry name" value="USP_CS"/>
</dbReference>
<dbReference type="Pfam" id="PF00443">
    <property type="entry name" value="UCH"/>
    <property type="match status" value="1"/>
</dbReference>
<accession>A0A4X2K9K0</accession>
<evidence type="ECO:0000259" key="2">
    <source>
        <dbReference type="PROSITE" id="PS50235"/>
    </source>
</evidence>
<dbReference type="OMA" id="PEGSHWF"/>
<name>A0A4X2K9K0_VOMUR</name>
<reference evidence="4" key="1">
    <citation type="submission" date="2018-12" db="EMBL/GenBank/DDBJ databases">
        <authorList>
            <person name="Yazar S."/>
        </authorList>
    </citation>
    <scope>NUCLEOTIDE SEQUENCE [LARGE SCALE GENOMIC DNA]</scope>
</reference>
<dbReference type="GO" id="GO:0016579">
    <property type="term" value="P:protein deubiquitination"/>
    <property type="evidence" value="ECO:0007669"/>
    <property type="project" value="InterPro"/>
</dbReference>
<proteinExistence type="predicted"/>
<reference evidence="3" key="3">
    <citation type="submission" date="2025-09" db="UniProtKB">
        <authorList>
            <consortium name="Ensembl"/>
        </authorList>
    </citation>
    <scope>IDENTIFICATION</scope>
</reference>
<keyword evidence="4" id="KW-1185">Reference proteome</keyword>
<dbReference type="SUPFAM" id="SSF54001">
    <property type="entry name" value="Cysteine proteinases"/>
    <property type="match status" value="1"/>
</dbReference>
<dbReference type="InterPro" id="IPR057763">
    <property type="entry name" value="UBL_USP40"/>
</dbReference>
<dbReference type="FunFam" id="3.90.70.10:FF:000043">
    <property type="entry name" value="Ubiquitin carboxyl-terminal hydrolase 40"/>
    <property type="match status" value="1"/>
</dbReference>
<dbReference type="GO" id="GO:0005829">
    <property type="term" value="C:cytosol"/>
    <property type="evidence" value="ECO:0007669"/>
    <property type="project" value="TreeGrafter"/>
</dbReference>
<dbReference type="RefSeq" id="XP_027695029.1">
    <property type="nucleotide sequence ID" value="XM_027839228.1"/>
</dbReference>
<dbReference type="Ensembl" id="ENSVURT00010007637.1">
    <property type="protein sequence ID" value="ENSVURP00010006766.1"/>
    <property type="gene ID" value="ENSVURG00010005250.1"/>
</dbReference>
<dbReference type="InterPro" id="IPR050164">
    <property type="entry name" value="Peptidase_C19"/>
</dbReference>